<dbReference type="EMBL" id="CAMXCT020000667">
    <property type="protein sequence ID" value="CAL1135222.1"/>
    <property type="molecule type" value="Genomic_DNA"/>
</dbReference>
<gene>
    <name evidence="1" type="ORF">C1SCF055_LOCUS9597</name>
</gene>
<dbReference type="Proteomes" id="UP001152797">
    <property type="component" value="Unassembled WGS sequence"/>
</dbReference>
<accession>A0A9P1FPN7</accession>
<proteinExistence type="predicted"/>
<dbReference type="EMBL" id="CAMXCT010000667">
    <property type="protein sequence ID" value="CAI3981847.1"/>
    <property type="molecule type" value="Genomic_DNA"/>
</dbReference>
<reference evidence="1" key="1">
    <citation type="submission" date="2022-10" db="EMBL/GenBank/DDBJ databases">
        <authorList>
            <person name="Chen Y."/>
            <person name="Dougan E. K."/>
            <person name="Chan C."/>
            <person name="Rhodes N."/>
            <person name="Thang M."/>
        </authorList>
    </citation>
    <scope>NUCLEOTIDE SEQUENCE</scope>
</reference>
<evidence type="ECO:0000313" key="1">
    <source>
        <dbReference type="EMBL" id="CAI3981847.1"/>
    </source>
</evidence>
<name>A0A9P1FPN7_9DINO</name>
<dbReference type="AlphaFoldDB" id="A0A9P1FPN7"/>
<keyword evidence="3" id="KW-1185">Reference proteome</keyword>
<evidence type="ECO:0000313" key="3">
    <source>
        <dbReference type="Proteomes" id="UP001152797"/>
    </source>
</evidence>
<protein>
    <submittedName>
        <fullName evidence="1">Uncharacterized protein</fullName>
    </submittedName>
</protein>
<dbReference type="EMBL" id="CAMXCT030000667">
    <property type="protein sequence ID" value="CAL4769159.1"/>
    <property type="molecule type" value="Genomic_DNA"/>
</dbReference>
<organism evidence="1">
    <name type="scientific">Cladocopium goreaui</name>
    <dbReference type="NCBI Taxonomy" id="2562237"/>
    <lineage>
        <taxon>Eukaryota</taxon>
        <taxon>Sar</taxon>
        <taxon>Alveolata</taxon>
        <taxon>Dinophyceae</taxon>
        <taxon>Suessiales</taxon>
        <taxon>Symbiodiniaceae</taxon>
        <taxon>Cladocopium</taxon>
    </lineage>
</organism>
<evidence type="ECO:0000313" key="2">
    <source>
        <dbReference type="EMBL" id="CAL1135222.1"/>
    </source>
</evidence>
<comment type="caution">
    <text evidence="1">The sequence shown here is derived from an EMBL/GenBank/DDBJ whole genome shotgun (WGS) entry which is preliminary data.</text>
</comment>
<sequence length="84" mass="9983">MLRQQQRSMLLRTLWPSHLRPKTAEFPQQECCAMQSSAHWMALQAIIGLKLWMLPLRQGTWSWTLWQRSWQIHCYTHHAGALPS</sequence>
<reference evidence="2" key="2">
    <citation type="submission" date="2024-04" db="EMBL/GenBank/DDBJ databases">
        <authorList>
            <person name="Chen Y."/>
            <person name="Shah S."/>
            <person name="Dougan E. K."/>
            <person name="Thang M."/>
            <person name="Chan C."/>
        </authorList>
    </citation>
    <scope>NUCLEOTIDE SEQUENCE [LARGE SCALE GENOMIC DNA]</scope>
</reference>